<name>A0A9W4ETG1_BACTO</name>
<gene>
    <name evidence="1" type="ORF">KNN_02087</name>
</gene>
<organism evidence="1 2">
    <name type="scientific">Bacillus thuringiensis subsp. tolworthi</name>
    <dbReference type="NCBI Taxonomy" id="1442"/>
    <lineage>
        <taxon>Bacteria</taxon>
        <taxon>Bacillati</taxon>
        <taxon>Bacillota</taxon>
        <taxon>Bacilli</taxon>
        <taxon>Bacillales</taxon>
        <taxon>Bacillaceae</taxon>
        <taxon>Bacillus</taxon>
        <taxon>Bacillus cereus group</taxon>
    </lineage>
</organism>
<accession>A0A9W4ETG1</accession>
<reference evidence="1 2" key="1">
    <citation type="submission" date="2015-05" db="EMBL/GenBank/DDBJ databases">
        <title>Whole genome sequence of Bacillus thuringiensis serovar tolworthi Pasteur Institute Standard strain.</title>
        <authorList>
            <person name="Kanda K."/>
            <person name="Nakashima K."/>
            <person name="Nagano Y."/>
        </authorList>
    </citation>
    <scope>NUCLEOTIDE SEQUENCE [LARGE SCALE GENOMIC DNA]</scope>
    <source>
        <strain evidence="1 2">Pasteur Institute Standard strain</strain>
    </source>
</reference>
<dbReference type="EMBL" id="AP014864">
    <property type="protein sequence ID" value="BAR82933.1"/>
    <property type="molecule type" value="Genomic_DNA"/>
</dbReference>
<sequence>MAERFQYTVEDKEWFKYFVESDEFSESLGIVWKYGTEGWYHFEIVHKNREIIDRFATLIKGTTTVKSRFRKEKNLTEWFCNISLNHPFLLKIKEMGWTPLIDQERMYPKGDFNHAIFIKTYILMRHEVGMVREKTKKGVKNRARLRIHGSTDVLQHIDQHLHEELNISLKKLQTDIKVARAKTLIYQSNTDIPIILKYVGAKSTLEKFNSFELGYVETSE</sequence>
<evidence type="ECO:0000313" key="2">
    <source>
        <dbReference type="Proteomes" id="UP000055316"/>
    </source>
</evidence>
<proteinExistence type="predicted"/>
<protein>
    <submittedName>
        <fullName evidence="1">Uncharacterized protein</fullName>
    </submittedName>
</protein>
<dbReference type="RefSeq" id="WP_060851811.1">
    <property type="nucleotide sequence ID" value="NZ_AP014864.1"/>
</dbReference>
<dbReference type="Proteomes" id="UP000055316">
    <property type="component" value="Chromosome"/>
</dbReference>
<dbReference type="AlphaFoldDB" id="A0A9W4ETG1"/>
<evidence type="ECO:0000313" key="1">
    <source>
        <dbReference type="EMBL" id="BAR82933.1"/>
    </source>
</evidence>